<dbReference type="Proteomes" id="UP000774804">
    <property type="component" value="Unassembled WGS sequence"/>
</dbReference>
<protein>
    <recommendedName>
        <fullName evidence="4">Crinkler effector protein N-terminal domain-containing protein</fullName>
    </recommendedName>
</protein>
<name>A0A8T1HIE0_9STRA</name>
<evidence type="ECO:0000313" key="7">
    <source>
        <dbReference type="Proteomes" id="UP000760860"/>
    </source>
</evidence>
<evidence type="ECO:0000313" key="5">
    <source>
        <dbReference type="EMBL" id="KAG2940209.1"/>
    </source>
</evidence>
<dbReference type="Pfam" id="PF20147">
    <property type="entry name" value="Crinkler"/>
    <property type="match status" value="1"/>
</dbReference>
<evidence type="ECO:0000259" key="4">
    <source>
        <dbReference type="Pfam" id="PF20147"/>
    </source>
</evidence>
<feature type="domain" description="Crinkler effector protein N-terminal" evidence="4">
    <location>
        <begin position="43"/>
        <end position="157"/>
    </location>
</feature>
<proteinExistence type="predicted"/>
<dbReference type="EMBL" id="RCMV01000899">
    <property type="protein sequence ID" value="KAG3211899.1"/>
    <property type="molecule type" value="Genomic_DNA"/>
</dbReference>
<dbReference type="GO" id="GO:0043657">
    <property type="term" value="C:host cell"/>
    <property type="evidence" value="ECO:0007669"/>
    <property type="project" value="UniProtKB-SubCell"/>
</dbReference>
<comment type="caution">
    <text evidence="6">The sequence shown here is derived from an EMBL/GenBank/DDBJ whole genome shotgun (WGS) entry which is preliminary data.</text>
</comment>
<dbReference type="VEuPathDB" id="FungiDB:PC110_g23804"/>
<evidence type="ECO:0000313" key="6">
    <source>
        <dbReference type="EMBL" id="KAG3211899.1"/>
    </source>
</evidence>
<evidence type="ECO:0000256" key="3">
    <source>
        <dbReference type="ARBA" id="ARBA00022525"/>
    </source>
</evidence>
<accession>A0A8T1HIE0</accession>
<dbReference type="EMBL" id="RCMI01000041">
    <property type="protein sequence ID" value="KAG2940209.1"/>
    <property type="molecule type" value="Genomic_DNA"/>
</dbReference>
<evidence type="ECO:0000256" key="2">
    <source>
        <dbReference type="ARBA" id="ARBA00004613"/>
    </source>
</evidence>
<comment type="subcellular location">
    <subcellularLocation>
        <location evidence="1">Host cell</location>
    </subcellularLocation>
    <subcellularLocation>
        <location evidence="2">Secreted</location>
    </subcellularLocation>
</comment>
<reference evidence="6" key="1">
    <citation type="submission" date="2018-05" db="EMBL/GenBank/DDBJ databases">
        <title>Effector identification in a new, highly contiguous assembly of the strawberry crown rot pathogen Phytophthora cactorum.</title>
        <authorList>
            <person name="Armitage A.D."/>
            <person name="Nellist C.F."/>
            <person name="Bates H."/>
            <person name="Vickerstaff R.J."/>
            <person name="Harrison R.J."/>
        </authorList>
    </citation>
    <scope>NUCLEOTIDE SEQUENCE</scope>
    <source>
        <strain evidence="5">4032</strain>
        <strain evidence="6">P421</strain>
    </source>
</reference>
<evidence type="ECO:0000256" key="1">
    <source>
        <dbReference type="ARBA" id="ARBA00004340"/>
    </source>
</evidence>
<sequence length="207" mass="22279">MLTSLSAAHYAGSFFLIASCHSTTRQRGLSPLNPPARGKIVVVSLQCVIAGQAGSSFDVEIDDAAKVSKLKDAIKAKNSSTITCDAKDLQLFLAKTGDAWLTEKDVKKGVSDTSDLELLDVAGAPLNLVGLSEEDVRFRVTKEDVKAKTTPVHVLVVVPRSTGEDVAWSAKDLCTVDPDVQLNLWKPNADALVSYDELAPVDRRHIH</sequence>
<organism evidence="6 7">
    <name type="scientific">Phytophthora cactorum</name>
    <dbReference type="NCBI Taxonomy" id="29920"/>
    <lineage>
        <taxon>Eukaryota</taxon>
        <taxon>Sar</taxon>
        <taxon>Stramenopiles</taxon>
        <taxon>Oomycota</taxon>
        <taxon>Peronosporomycetes</taxon>
        <taxon>Peronosporales</taxon>
        <taxon>Peronosporaceae</taxon>
        <taxon>Phytophthora</taxon>
    </lineage>
</organism>
<dbReference type="InterPro" id="IPR045379">
    <property type="entry name" value="Crinkler_N"/>
</dbReference>
<keyword evidence="3" id="KW-0964">Secreted</keyword>
<dbReference type="AlphaFoldDB" id="A0A8T1HIE0"/>
<dbReference type="GO" id="GO:0005576">
    <property type="term" value="C:extracellular region"/>
    <property type="evidence" value="ECO:0007669"/>
    <property type="project" value="UniProtKB-SubCell"/>
</dbReference>
<dbReference type="Proteomes" id="UP000760860">
    <property type="component" value="Unassembled WGS sequence"/>
</dbReference>
<gene>
    <name evidence="5" type="ORF">PC115_g2684</name>
    <name evidence="6" type="ORF">PC129_g17133</name>
</gene>